<dbReference type="GO" id="GO:0005975">
    <property type="term" value="P:carbohydrate metabolic process"/>
    <property type="evidence" value="ECO:0007669"/>
    <property type="project" value="InterPro"/>
</dbReference>
<evidence type="ECO:0000259" key="3">
    <source>
        <dbReference type="Pfam" id="PF03033"/>
    </source>
</evidence>
<keyword evidence="1" id="KW-0328">Glycosyltransferase</keyword>
<dbReference type="SUPFAM" id="SSF53756">
    <property type="entry name" value="UDP-Glycosyltransferase/glycogen phosphorylase"/>
    <property type="match status" value="1"/>
</dbReference>
<accession>A0A9D9HMP8</accession>
<evidence type="ECO:0000259" key="4">
    <source>
        <dbReference type="Pfam" id="PF04101"/>
    </source>
</evidence>
<protein>
    <submittedName>
        <fullName evidence="5">UDP-N-acetylglucosamine--N-acetylmuramyl-(Pentapeptide) pyrophosphoryl-undecaprenol N-acetylglucosamine transferase</fullName>
    </submittedName>
</protein>
<organism evidence="5 6">
    <name type="scientific">Candidatus Gallitreponema excrementavium</name>
    <dbReference type="NCBI Taxonomy" id="2840840"/>
    <lineage>
        <taxon>Bacteria</taxon>
        <taxon>Pseudomonadati</taxon>
        <taxon>Spirochaetota</taxon>
        <taxon>Spirochaetia</taxon>
        <taxon>Spirochaetales</taxon>
        <taxon>Candidatus Gallitreponema</taxon>
    </lineage>
</organism>
<dbReference type="Proteomes" id="UP000823638">
    <property type="component" value="Unassembled WGS sequence"/>
</dbReference>
<proteinExistence type="predicted"/>
<feature type="non-terminal residue" evidence="5">
    <location>
        <position position="1"/>
    </location>
</feature>
<sequence>FSDFFRIIGGFFSSYRILKKRSPVLLFSKGGFVSVPPCIAARFLKIPVITHECDVTLGLANKINSLFAKKLLLSFSRTYDFLSVKNKAKAIVTGNPVRKIFYSADKTRGLEFIGKFYDISKNKLPVVLVTGGSMGAKTLNELIESILPEILDYCVLVHQRGKGNLSPVSYPGYVQLEFITTQMADLLAAADIVISRAGSNSVWETVTLGKPVILLPLEGSGTRGDQVDNSLYIQESGCGIMLSHYAKDEKFYPTSENLKRILLDLLGNPEKLGIMSENAGKIIPENPAAIIASIILENEK</sequence>
<keyword evidence="2 5" id="KW-0808">Transferase</keyword>
<dbReference type="PANTHER" id="PTHR21015">
    <property type="entry name" value="UDP-N-ACETYLGLUCOSAMINE--N-ACETYLMURAMYL-(PENTAPEPTIDE) PYROPHOSPHORYL-UNDECAPRENOL N-ACETYLGLUCOSAMINE TRANSFERASE 1"/>
    <property type="match status" value="1"/>
</dbReference>
<reference evidence="5" key="1">
    <citation type="submission" date="2020-10" db="EMBL/GenBank/DDBJ databases">
        <authorList>
            <person name="Gilroy R."/>
        </authorList>
    </citation>
    <scope>NUCLEOTIDE SEQUENCE</scope>
    <source>
        <strain evidence="5">10532</strain>
    </source>
</reference>
<evidence type="ECO:0000313" key="6">
    <source>
        <dbReference type="Proteomes" id="UP000823638"/>
    </source>
</evidence>
<dbReference type="PANTHER" id="PTHR21015:SF27">
    <property type="entry name" value="UDP-N-ACETYLGLUCOSAMINE--N-ACETYLMURAMYL-(PENTAPEPTIDE) PYROPHOSPHORYL-UNDECAPRENOL N-ACETYLGLUCOSAMINE TRANSFERASE"/>
    <property type="match status" value="1"/>
</dbReference>
<dbReference type="GO" id="GO:0016758">
    <property type="term" value="F:hexosyltransferase activity"/>
    <property type="evidence" value="ECO:0007669"/>
    <property type="project" value="InterPro"/>
</dbReference>
<evidence type="ECO:0000256" key="1">
    <source>
        <dbReference type="ARBA" id="ARBA00022676"/>
    </source>
</evidence>
<dbReference type="EMBL" id="JADIMM010000005">
    <property type="protein sequence ID" value="MBO8456641.1"/>
    <property type="molecule type" value="Genomic_DNA"/>
</dbReference>
<dbReference type="GO" id="GO:1901137">
    <property type="term" value="P:carbohydrate derivative biosynthetic process"/>
    <property type="evidence" value="ECO:0007669"/>
    <property type="project" value="UniProtKB-ARBA"/>
</dbReference>
<reference evidence="5" key="2">
    <citation type="journal article" date="2021" name="PeerJ">
        <title>Extensive microbial diversity within the chicken gut microbiome revealed by metagenomics and culture.</title>
        <authorList>
            <person name="Gilroy R."/>
            <person name="Ravi A."/>
            <person name="Getino M."/>
            <person name="Pursley I."/>
            <person name="Horton D.L."/>
            <person name="Alikhan N.F."/>
            <person name="Baker D."/>
            <person name="Gharbi K."/>
            <person name="Hall N."/>
            <person name="Watson M."/>
            <person name="Adriaenssens E.M."/>
            <person name="Foster-Nyarko E."/>
            <person name="Jarju S."/>
            <person name="Secka A."/>
            <person name="Antonio M."/>
            <person name="Oren A."/>
            <person name="Chaudhuri R.R."/>
            <person name="La Ragione R."/>
            <person name="Hildebrand F."/>
            <person name="Pallen M.J."/>
        </authorList>
    </citation>
    <scope>NUCLEOTIDE SEQUENCE</scope>
    <source>
        <strain evidence="5">10532</strain>
    </source>
</reference>
<feature type="domain" description="Glycosyltransferase family 28 N-terminal" evidence="3">
    <location>
        <begin position="1"/>
        <end position="71"/>
    </location>
</feature>
<comment type="caution">
    <text evidence="5">The sequence shown here is derived from an EMBL/GenBank/DDBJ whole genome shotgun (WGS) entry which is preliminary data.</text>
</comment>
<dbReference type="InterPro" id="IPR007235">
    <property type="entry name" value="Glyco_trans_28_C"/>
</dbReference>
<gene>
    <name evidence="5" type="ORF">IAA81_00240</name>
</gene>
<evidence type="ECO:0000256" key="2">
    <source>
        <dbReference type="ARBA" id="ARBA00022679"/>
    </source>
</evidence>
<dbReference type="Gene3D" id="3.40.50.2000">
    <property type="entry name" value="Glycogen Phosphorylase B"/>
    <property type="match status" value="2"/>
</dbReference>
<dbReference type="AlphaFoldDB" id="A0A9D9HMP8"/>
<dbReference type="Pfam" id="PF03033">
    <property type="entry name" value="Glyco_transf_28"/>
    <property type="match status" value="1"/>
</dbReference>
<evidence type="ECO:0000313" key="5">
    <source>
        <dbReference type="EMBL" id="MBO8456641.1"/>
    </source>
</evidence>
<feature type="domain" description="Glycosyl transferase family 28 C-terminal" evidence="4">
    <location>
        <begin position="126"/>
        <end position="278"/>
    </location>
</feature>
<dbReference type="Pfam" id="PF04101">
    <property type="entry name" value="Glyco_tran_28_C"/>
    <property type="match status" value="1"/>
</dbReference>
<dbReference type="InterPro" id="IPR004276">
    <property type="entry name" value="GlycoTrans_28_N"/>
</dbReference>
<dbReference type="CDD" id="cd03785">
    <property type="entry name" value="GT28_MurG"/>
    <property type="match status" value="1"/>
</dbReference>
<name>A0A9D9HMP8_9SPIR</name>